<evidence type="ECO:0000256" key="1">
    <source>
        <dbReference type="SAM" id="Coils"/>
    </source>
</evidence>
<dbReference type="Pfam" id="PF00169">
    <property type="entry name" value="PH"/>
    <property type="match status" value="1"/>
</dbReference>
<dbReference type="OrthoDB" id="430364at2759"/>
<feature type="domain" description="PH" evidence="3">
    <location>
        <begin position="281"/>
        <end position="400"/>
    </location>
</feature>
<feature type="region of interest" description="Disordered" evidence="2">
    <location>
        <begin position="1"/>
        <end position="21"/>
    </location>
</feature>
<dbReference type="FunFam" id="2.30.29.30:FF:000286">
    <property type="entry name" value="PH-protein kinase domain containing protein"/>
    <property type="match status" value="1"/>
</dbReference>
<dbReference type="InterPro" id="IPR023394">
    <property type="entry name" value="Sec7_C_sf"/>
</dbReference>
<dbReference type="PROSITE" id="PS50190">
    <property type="entry name" value="SEC7"/>
    <property type="match status" value="1"/>
</dbReference>
<keyword evidence="1" id="KW-0175">Coiled coil</keyword>
<dbReference type="PROSITE" id="PS50003">
    <property type="entry name" value="PH_DOMAIN"/>
    <property type="match status" value="1"/>
</dbReference>
<proteinExistence type="predicted"/>
<dbReference type="SMART" id="SM00233">
    <property type="entry name" value="PH"/>
    <property type="match status" value="1"/>
</dbReference>
<dbReference type="Pfam" id="PF01369">
    <property type="entry name" value="Sec7"/>
    <property type="match status" value="1"/>
</dbReference>
<reference evidence="5 6" key="1">
    <citation type="submission" date="2020-08" db="EMBL/GenBank/DDBJ databases">
        <authorList>
            <person name="Hejnol A."/>
        </authorList>
    </citation>
    <scope>NUCLEOTIDE SEQUENCE [LARGE SCALE GENOMIC DNA]</scope>
</reference>
<dbReference type="InterPro" id="IPR001849">
    <property type="entry name" value="PH_domain"/>
</dbReference>
<dbReference type="InterPro" id="IPR000904">
    <property type="entry name" value="Sec7_dom"/>
</dbReference>
<feature type="domain" description="SEC7" evidence="4">
    <location>
        <begin position="73"/>
        <end position="263"/>
    </location>
</feature>
<evidence type="ECO:0000313" key="5">
    <source>
        <dbReference type="EMBL" id="CAD5116195.1"/>
    </source>
</evidence>
<dbReference type="Proteomes" id="UP000549394">
    <property type="component" value="Unassembled WGS sequence"/>
</dbReference>
<dbReference type="InterPro" id="IPR011993">
    <property type="entry name" value="PH-like_dom_sf"/>
</dbReference>
<evidence type="ECO:0000259" key="4">
    <source>
        <dbReference type="PROSITE" id="PS50190"/>
    </source>
</evidence>
<dbReference type="SMART" id="SM00222">
    <property type="entry name" value="Sec7"/>
    <property type="match status" value="1"/>
</dbReference>
<dbReference type="PANTHER" id="PTHR10663:SF402">
    <property type="entry name" value="MIP16918P"/>
    <property type="match status" value="1"/>
</dbReference>
<dbReference type="Gene3D" id="2.30.29.30">
    <property type="entry name" value="Pleckstrin-homology domain (PH domain)/Phosphotyrosine-binding domain (PTB)"/>
    <property type="match status" value="1"/>
</dbReference>
<dbReference type="PANTHER" id="PTHR10663">
    <property type="entry name" value="GUANYL-NUCLEOTIDE EXCHANGE FACTOR"/>
    <property type="match status" value="1"/>
</dbReference>
<dbReference type="CDD" id="cd00171">
    <property type="entry name" value="Sec7"/>
    <property type="match status" value="1"/>
</dbReference>
<dbReference type="Gene3D" id="1.10.1000.11">
    <property type="entry name" value="Arf Nucleotide-binding Site Opener,domain 2"/>
    <property type="match status" value="1"/>
</dbReference>
<keyword evidence="6" id="KW-1185">Reference proteome</keyword>
<dbReference type="AlphaFoldDB" id="A0A7I8VIU9"/>
<accession>A0A7I8VIU9</accession>
<dbReference type="EMBL" id="CAJFCJ010000006">
    <property type="protein sequence ID" value="CAD5116195.1"/>
    <property type="molecule type" value="Genomic_DNA"/>
</dbReference>
<dbReference type="GO" id="GO:0005085">
    <property type="term" value="F:guanyl-nucleotide exchange factor activity"/>
    <property type="evidence" value="ECO:0007669"/>
    <property type="project" value="InterPro"/>
</dbReference>
<protein>
    <submittedName>
        <fullName evidence="5">DgyrCDS5111</fullName>
    </submittedName>
</protein>
<gene>
    <name evidence="5" type="ORF">DGYR_LOCUS4839</name>
</gene>
<evidence type="ECO:0000259" key="3">
    <source>
        <dbReference type="PROSITE" id="PS50003"/>
    </source>
</evidence>
<evidence type="ECO:0000256" key="2">
    <source>
        <dbReference type="SAM" id="MobiDB-lite"/>
    </source>
</evidence>
<comment type="caution">
    <text evidence="5">The sequence shown here is derived from an EMBL/GenBank/DDBJ whole genome shotgun (WGS) entry which is preliminary data.</text>
</comment>
<dbReference type="GO" id="GO:0032012">
    <property type="term" value="P:regulation of ARF protein signal transduction"/>
    <property type="evidence" value="ECO:0007669"/>
    <property type="project" value="InterPro"/>
</dbReference>
<dbReference type="SUPFAM" id="SSF48425">
    <property type="entry name" value="Sec7 domain"/>
    <property type="match status" value="1"/>
</dbReference>
<name>A0A7I8VIU9_9ANNE</name>
<dbReference type="Gene3D" id="1.10.220.20">
    <property type="match status" value="1"/>
</dbReference>
<sequence length="417" mass="48439">MPINTNSHKCENNQSFWDQGDDMTTQMQLPEDDEEKIQLVRRRKEELLRDIEQIKDDINGIIDQLRIIQHAETDGNVQDTEQQNVNALRSRFNTDAKKGIEALIEQKVISDTPESIAHYLLHTGGLSKTQIGKYLGEAEEKNQQVLKCFVEEQDFQGMNILQALRQFLWSFRIPGESQIIERIMELFAAHYNNSNISELTNDAVFMLCYSFMMLNTTFHNPNVKNKMSFLDYKKSVCDLMEKEPSLGSIMEQLPHYYETLKKEPFHLNSDETDDTNMTFFEPDKEGWIFKQGGNIKTWKRRWFVLANQCLYYFQFAADKEPKGIIPLESDLRVRETDPANTTKHRPACFEIYSESNSVIKACKTGGDGKVREGKHEIYRMCAPNDKERKEWIECINNAIRRDRTHLPGGPEIGDKTA</sequence>
<organism evidence="5 6">
    <name type="scientific">Dimorphilus gyrociliatus</name>
    <dbReference type="NCBI Taxonomy" id="2664684"/>
    <lineage>
        <taxon>Eukaryota</taxon>
        <taxon>Metazoa</taxon>
        <taxon>Spiralia</taxon>
        <taxon>Lophotrochozoa</taxon>
        <taxon>Annelida</taxon>
        <taxon>Polychaeta</taxon>
        <taxon>Polychaeta incertae sedis</taxon>
        <taxon>Dinophilidae</taxon>
        <taxon>Dimorphilus</taxon>
    </lineage>
</organism>
<evidence type="ECO:0000313" key="6">
    <source>
        <dbReference type="Proteomes" id="UP000549394"/>
    </source>
</evidence>
<dbReference type="InterPro" id="IPR035999">
    <property type="entry name" value="Sec7_dom_sf"/>
</dbReference>
<dbReference type="SUPFAM" id="SSF50729">
    <property type="entry name" value="PH domain-like"/>
    <property type="match status" value="1"/>
</dbReference>
<feature type="coiled-coil region" evidence="1">
    <location>
        <begin position="37"/>
        <end position="64"/>
    </location>
</feature>